<dbReference type="SUPFAM" id="SSF51735">
    <property type="entry name" value="NAD(P)-binding Rossmann-fold domains"/>
    <property type="match status" value="1"/>
</dbReference>
<evidence type="ECO:0000259" key="9">
    <source>
        <dbReference type="Pfam" id="PF16363"/>
    </source>
</evidence>
<name>A0A372LEL4_9BACI</name>
<evidence type="ECO:0000256" key="8">
    <source>
        <dbReference type="RuleBase" id="RU004473"/>
    </source>
</evidence>
<dbReference type="NCBIfam" id="TIGR01181">
    <property type="entry name" value="dTDP_gluc_dehyt"/>
    <property type="match status" value="1"/>
</dbReference>
<dbReference type="Gene3D" id="3.40.50.720">
    <property type="entry name" value="NAD(P)-binding Rossmann-like Domain"/>
    <property type="match status" value="1"/>
</dbReference>
<dbReference type="GO" id="GO:0008460">
    <property type="term" value="F:dTDP-glucose 4,6-dehydratase activity"/>
    <property type="evidence" value="ECO:0007669"/>
    <property type="project" value="UniProtKB-EC"/>
</dbReference>
<evidence type="ECO:0000256" key="3">
    <source>
        <dbReference type="ARBA" id="ARBA00008178"/>
    </source>
</evidence>
<comment type="caution">
    <text evidence="10">The sequence shown here is derived from an EMBL/GenBank/DDBJ whole genome shotgun (WGS) entry which is preliminary data.</text>
</comment>
<evidence type="ECO:0000256" key="6">
    <source>
        <dbReference type="ARBA" id="ARBA00023027"/>
    </source>
</evidence>
<evidence type="ECO:0000256" key="5">
    <source>
        <dbReference type="ARBA" id="ARBA00016977"/>
    </source>
</evidence>
<comment type="catalytic activity">
    <reaction evidence="1 8">
        <text>dTDP-alpha-D-glucose = dTDP-4-dehydro-6-deoxy-alpha-D-glucose + H2O</text>
        <dbReference type="Rhea" id="RHEA:17221"/>
        <dbReference type="ChEBI" id="CHEBI:15377"/>
        <dbReference type="ChEBI" id="CHEBI:57477"/>
        <dbReference type="ChEBI" id="CHEBI:57649"/>
        <dbReference type="EC" id="4.2.1.46"/>
    </reaction>
</comment>
<comment type="cofactor">
    <cofactor evidence="2 8">
        <name>NAD(+)</name>
        <dbReference type="ChEBI" id="CHEBI:57540"/>
    </cofactor>
</comment>
<evidence type="ECO:0000256" key="2">
    <source>
        <dbReference type="ARBA" id="ARBA00001911"/>
    </source>
</evidence>
<dbReference type="InterPro" id="IPR016040">
    <property type="entry name" value="NAD(P)-bd_dom"/>
</dbReference>
<evidence type="ECO:0000256" key="7">
    <source>
        <dbReference type="ARBA" id="ARBA00023239"/>
    </source>
</evidence>
<dbReference type="GO" id="GO:0009225">
    <property type="term" value="P:nucleotide-sugar metabolic process"/>
    <property type="evidence" value="ECO:0007669"/>
    <property type="project" value="InterPro"/>
</dbReference>
<reference evidence="10 11" key="1">
    <citation type="submission" date="2018-08" db="EMBL/GenBank/DDBJ databases">
        <title>Bacillus chawlae sp. nov., Bacillus glennii sp. nov., and Bacillus saganii sp. nov. Isolated from the Vehicle Assembly Building at Kennedy Space Center where the Viking Spacecraft were Assembled.</title>
        <authorList>
            <person name="Seuylemezian A."/>
            <person name="Vaishampayan P."/>
        </authorList>
    </citation>
    <scope>NUCLEOTIDE SEQUENCE [LARGE SCALE GENOMIC DNA]</scope>
    <source>
        <strain evidence="10 11">V44-8</strain>
    </source>
</reference>
<organism evidence="10 11">
    <name type="scientific">Peribacillus glennii</name>
    <dbReference type="NCBI Taxonomy" id="2303991"/>
    <lineage>
        <taxon>Bacteria</taxon>
        <taxon>Bacillati</taxon>
        <taxon>Bacillota</taxon>
        <taxon>Bacilli</taxon>
        <taxon>Bacillales</taxon>
        <taxon>Bacillaceae</taxon>
        <taxon>Peribacillus</taxon>
    </lineage>
</organism>
<accession>A0A372LEL4</accession>
<protein>
    <recommendedName>
        <fullName evidence="5 8">dTDP-glucose 4,6-dehydratase</fullName>
        <ecNumber evidence="4 8">4.2.1.46</ecNumber>
    </recommendedName>
</protein>
<evidence type="ECO:0000313" key="11">
    <source>
        <dbReference type="Proteomes" id="UP000262939"/>
    </source>
</evidence>
<dbReference type="EMBL" id="QVTD01000003">
    <property type="protein sequence ID" value="RFU64738.1"/>
    <property type="molecule type" value="Genomic_DNA"/>
</dbReference>
<evidence type="ECO:0000313" key="10">
    <source>
        <dbReference type="EMBL" id="RFU64738.1"/>
    </source>
</evidence>
<comment type="similarity">
    <text evidence="3 8">Belongs to the NAD(P)-dependent epimerase/dehydratase family. dTDP-glucose dehydratase subfamily.</text>
</comment>
<dbReference type="PANTHER" id="PTHR43000">
    <property type="entry name" value="DTDP-D-GLUCOSE 4,6-DEHYDRATASE-RELATED"/>
    <property type="match status" value="1"/>
</dbReference>
<dbReference type="Proteomes" id="UP000262939">
    <property type="component" value="Unassembled WGS sequence"/>
</dbReference>
<keyword evidence="7 8" id="KW-0456">Lyase</keyword>
<dbReference type="OrthoDB" id="9811743at2"/>
<dbReference type="EC" id="4.2.1.46" evidence="4 8"/>
<keyword evidence="11" id="KW-1185">Reference proteome</keyword>
<dbReference type="CDD" id="cd05246">
    <property type="entry name" value="dTDP_GD_SDR_e"/>
    <property type="match status" value="1"/>
</dbReference>
<evidence type="ECO:0000256" key="1">
    <source>
        <dbReference type="ARBA" id="ARBA00001539"/>
    </source>
</evidence>
<gene>
    <name evidence="10" type="primary">rfbB</name>
    <name evidence="10" type="ORF">D0466_02100</name>
</gene>
<dbReference type="Gene3D" id="3.90.25.10">
    <property type="entry name" value="UDP-galactose 4-epimerase, domain 1"/>
    <property type="match status" value="1"/>
</dbReference>
<dbReference type="Pfam" id="PF16363">
    <property type="entry name" value="GDP_Man_Dehyd"/>
    <property type="match status" value="1"/>
</dbReference>
<proteinExistence type="inferred from homology"/>
<dbReference type="AlphaFoldDB" id="A0A372LEL4"/>
<keyword evidence="6" id="KW-0520">NAD</keyword>
<feature type="domain" description="NAD(P)-binding" evidence="9">
    <location>
        <begin position="4"/>
        <end position="331"/>
    </location>
</feature>
<sequence length="348" mass="39899">MNLLITGGAGFIGSNFVQYILDQHVDIHIVNVDKLTYAGNLQNLGEVSHHPRHHFVQGDICDRQLLDNLFEKYQIEGVIHFAAESHVDNSIKKPLSFVQTNVLGTLTLLEAARSFWMEDFGSYKTAFQHARFHHISTDEVYGSLGMEGFFTENTPYAPNSPYSASKASSDMLVRSYYQTYGMNVVTTNCSNNYGPKQHAEKLIPTIIRRALALETIPIYGNGQNIRDWLYVLDHCRAIEKVFFNGKSGETYLIGAHNEKTNVEIAQEICDFLDMEKPIPVNEKGINSYKQLIEYVEDRPGHDFRYAIDDTKLRNELGFKFKYVFNKGIEETIQFYLKQYNRTYITSNI</sequence>
<evidence type="ECO:0000256" key="4">
    <source>
        <dbReference type="ARBA" id="ARBA00011990"/>
    </source>
</evidence>
<dbReference type="InterPro" id="IPR036291">
    <property type="entry name" value="NAD(P)-bd_dom_sf"/>
</dbReference>
<dbReference type="InterPro" id="IPR005888">
    <property type="entry name" value="dTDP_Gluc_deHydtase"/>
</dbReference>
<dbReference type="FunFam" id="3.40.50.720:FF:000304">
    <property type="entry name" value="UDP-glucose 4,6-dehydratase"/>
    <property type="match status" value="1"/>
</dbReference>
<dbReference type="RefSeq" id="WP_117320913.1">
    <property type="nucleotide sequence ID" value="NZ_QVTD01000003.1"/>
</dbReference>